<keyword evidence="5" id="KW-1185">Reference proteome</keyword>
<feature type="domain" description="DUF2828" evidence="2">
    <location>
        <begin position="144"/>
        <end position="306"/>
    </location>
</feature>
<evidence type="ECO:0000259" key="2">
    <source>
        <dbReference type="Pfam" id="PF11443"/>
    </source>
</evidence>
<dbReference type="HOGENOM" id="CLU_011744_1_2_1"/>
<reference evidence="4" key="3">
    <citation type="submission" date="2015-02" db="UniProtKB">
        <authorList>
            <consortium name="EnsemblProtists"/>
        </authorList>
    </citation>
    <scope>IDENTIFICATION</scope>
    <source>
        <strain evidence="4">DAOM BR144</strain>
    </source>
</reference>
<dbReference type="eggNOG" id="ENOG502QT1I">
    <property type="taxonomic scope" value="Eukaryota"/>
</dbReference>
<feature type="region of interest" description="Disordered" evidence="1">
    <location>
        <begin position="1"/>
        <end position="32"/>
    </location>
</feature>
<feature type="domain" description="DUF2828" evidence="2">
    <location>
        <begin position="29"/>
        <end position="115"/>
    </location>
</feature>
<reference evidence="5" key="1">
    <citation type="journal article" date="2010" name="Genome Biol.">
        <title>Genome sequence of the necrotrophic plant pathogen Pythium ultimum reveals original pathogenicity mechanisms and effector repertoire.</title>
        <authorList>
            <person name="Levesque C.A."/>
            <person name="Brouwer H."/>
            <person name="Cano L."/>
            <person name="Hamilton J.P."/>
            <person name="Holt C."/>
            <person name="Huitema E."/>
            <person name="Raffaele S."/>
            <person name="Robideau G.P."/>
            <person name="Thines M."/>
            <person name="Win J."/>
            <person name="Zerillo M.M."/>
            <person name="Beakes G.W."/>
            <person name="Boore J.L."/>
            <person name="Busam D."/>
            <person name="Dumas B."/>
            <person name="Ferriera S."/>
            <person name="Fuerstenberg S.I."/>
            <person name="Gachon C.M."/>
            <person name="Gaulin E."/>
            <person name="Govers F."/>
            <person name="Grenville-Briggs L."/>
            <person name="Horner N."/>
            <person name="Hostetler J."/>
            <person name="Jiang R.H."/>
            <person name="Johnson J."/>
            <person name="Krajaejun T."/>
            <person name="Lin H."/>
            <person name="Meijer H.J."/>
            <person name="Moore B."/>
            <person name="Morris P."/>
            <person name="Phuntmart V."/>
            <person name="Puiu D."/>
            <person name="Shetty J."/>
            <person name="Stajich J.E."/>
            <person name="Tripathy S."/>
            <person name="Wawra S."/>
            <person name="van West P."/>
            <person name="Whitty B.R."/>
            <person name="Coutinho P.M."/>
            <person name="Henrissat B."/>
            <person name="Martin F."/>
            <person name="Thomas P.D."/>
            <person name="Tyler B.M."/>
            <person name="De Vries R.P."/>
            <person name="Kamoun S."/>
            <person name="Yandell M."/>
            <person name="Tisserat N."/>
            <person name="Buell C.R."/>
        </authorList>
    </citation>
    <scope>NUCLEOTIDE SEQUENCE</scope>
    <source>
        <strain evidence="5">DAOM:BR144</strain>
    </source>
</reference>
<dbReference type="Proteomes" id="UP000019132">
    <property type="component" value="Unassembled WGS sequence"/>
</dbReference>
<dbReference type="EMBL" id="GL376632">
    <property type="status" value="NOT_ANNOTATED_CDS"/>
    <property type="molecule type" value="Genomic_DNA"/>
</dbReference>
<evidence type="ECO:0000313" key="4">
    <source>
        <dbReference type="EnsemblProtists" id="PYU1_T009143"/>
    </source>
</evidence>
<dbReference type="SUPFAM" id="SSF53300">
    <property type="entry name" value="vWA-like"/>
    <property type="match status" value="1"/>
</dbReference>
<sequence length="537" mass="59309">MSVRGRGIGRGRGRGGLGGRGGRGGHATTWNGAVSHASSGSARVDFFYGALREVEKDQFVELLSASYKENPLHTLKLVAYVRDCRGGKGERQLGRWALEWLATHHTTALTQNLKHYIGEYGRFDDPAAVMGTPVEKDALKLLRMQLKEDLKILKQDNEHSSISLCAKWIPSQQKALDKKLQMNKKLSKHMGISPAKLRKVYLAPLREKLQILERSMCANKWGEIELSKVPSVAMHIHGKPEHAFERHLGEKFTAWKGDLATGKAKVNAKALFPYEVVAQYMRRNEVDELLEAQWKVMVKEASTMGAMKKTLVLSDTSGSMSGRPMEVSIALGLLISSLAMDAYKDLVLTFESTPQFHHVVGENLFERVRCLQNAPWGGSTNFAAAFRAILALAKKNSLAPDQMPERLIVVSDMQFDSADYNFETNYQVLKREFEAAQYPVPHLAFWNVNGSVTDVPTFSGEAKVSLVSGFSTAILKCVLSGVEVTPLDTVLEAILNPRYDAITLPAGEEEENSDGVLLGGDDGDDDDSEDVLLEAVF</sequence>
<dbReference type="VEuPathDB" id="FungiDB:PYU1_G009125"/>
<protein>
    <recommendedName>
        <fullName evidence="6">VWFA domain-containing protein</fullName>
    </recommendedName>
</protein>
<dbReference type="Pfam" id="PF11443">
    <property type="entry name" value="DUF2828"/>
    <property type="match status" value="2"/>
</dbReference>
<dbReference type="CDD" id="cd00198">
    <property type="entry name" value="vWFA"/>
    <property type="match status" value="1"/>
</dbReference>
<dbReference type="EnsemblProtists" id="PYU1_T009143">
    <property type="protein sequence ID" value="PYU1_T009143"/>
    <property type="gene ID" value="PYU1_G009125"/>
</dbReference>
<dbReference type="InParanoid" id="K3WVZ5"/>
<dbReference type="OMA" id="AKQLFPH"/>
<dbReference type="PANTHER" id="PTHR31373:SF27">
    <property type="entry name" value="TROVE DOMAIN-CONTAINING PROTEIN"/>
    <property type="match status" value="1"/>
</dbReference>
<dbReference type="Pfam" id="PF25043">
    <property type="entry name" value="DUF7788"/>
    <property type="match status" value="1"/>
</dbReference>
<dbReference type="InterPro" id="IPR011205">
    <property type="entry name" value="UCP015417_vWA"/>
</dbReference>
<evidence type="ECO:0000256" key="1">
    <source>
        <dbReference type="SAM" id="MobiDB-lite"/>
    </source>
</evidence>
<dbReference type="InterPro" id="IPR056690">
    <property type="entry name" value="DUF7788"/>
</dbReference>
<organism evidence="4 5">
    <name type="scientific">Globisporangium ultimum (strain ATCC 200006 / CBS 805.95 / DAOM BR144)</name>
    <name type="common">Pythium ultimum</name>
    <dbReference type="NCBI Taxonomy" id="431595"/>
    <lineage>
        <taxon>Eukaryota</taxon>
        <taxon>Sar</taxon>
        <taxon>Stramenopiles</taxon>
        <taxon>Oomycota</taxon>
        <taxon>Peronosporomycetes</taxon>
        <taxon>Pythiales</taxon>
        <taxon>Pythiaceae</taxon>
        <taxon>Globisporangium</taxon>
    </lineage>
</organism>
<proteinExistence type="predicted"/>
<accession>K3WVZ5</accession>
<feature type="compositionally biased region" description="Gly residues" evidence="1">
    <location>
        <begin position="14"/>
        <end position="25"/>
    </location>
</feature>
<dbReference type="PANTHER" id="PTHR31373">
    <property type="entry name" value="OS06G0652100 PROTEIN"/>
    <property type="match status" value="1"/>
</dbReference>
<dbReference type="InterPro" id="IPR036465">
    <property type="entry name" value="vWFA_dom_sf"/>
</dbReference>
<feature type="region of interest" description="Disordered" evidence="1">
    <location>
        <begin position="510"/>
        <end position="529"/>
    </location>
</feature>
<name>K3WVZ5_GLOUD</name>
<reference evidence="5" key="2">
    <citation type="submission" date="2010-04" db="EMBL/GenBank/DDBJ databases">
        <authorList>
            <person name="Buell R."/>
            <person name="Hamilton J."/>
            <person name="Hostetler J."/>
        </authorList>
    </citation>
    <scope>NUCLEOTIDE SEQUENCE [LARGE SCALE GENOMIC DNA]</scope>
    <source>
        <strain evidence="5">DAOM:BR144</strain>
    </source>
</reference>
<dbReference type="Gene3D" id="3.40.50.410">
    <property type="entry name" value="von Willebrand factor, type A domain"/>
    <property type="match status" value="1"/>
</dbReference>
<evidence type="ECO:0000259" key="3">
    <source>
        <dbReference type="Pfam" id="PF25043"/>
    </source>
</evidence>
<dbReference type="InterPro" id="IPR058580">
    <property type="entry name" value="DUF2828"/>
</dbReference>
<feature type="domain" description="DUF7788" evidence="3">
    <location>
        <begin position="311"/>
        <end position="484"/>
    </location>
</feature>
<dbReference type="PIRSF" id="PIRSF015417">
    <property type="entry name" value="T31B5_30_vWA"/>
    <property type="match status" value="1"/>
</dbReference>
<dbReference type="AlphaFoldDB" id="K3WVZ5"/>
<evidence type="ECO:0008006" key="6">
    <source>
        <dbReference type="Google" id="ProtNLM"/>
    </source>
</evidence>
<evidence type="ECO:0000313" key="5">
    <source>
        <dbReference type="Proteomes" id="UP000019132"/>
    </source>
</evidence>